<name>A0ABP1RFZ2_9HEXA</name>
<proteinExistence type="predicted"/>
<protein>
    <recommendedName>
        <fullName evidence="5">Death ligand signal enhancer</fullName>
    </recommendedName>
</protein>
<evidence type="ECO:0000256" key="2">
    <source>
        <dbReference type="SAM" id="Phobius"/>
    </source>
</evidence>
<dbReference type="InterPro" id="IPR011990">
    <property type="entry name" value="TPR-like_helical_dom_sf"/>
</dbReference>
<evidence type="ECO:0000256" key="1">
    <source>
        <dbReference type="SAM" id="MobiDB-lite"/>
    </source>
</evidence>
<feature type="compositionally biased region" description="Low complexity" evidence="1">
    <location>
        <begin position="1015"/>
        <end position="1025"/>
    </location>
</feature>
<feature type="compositionally biased region" description="Polar residues" evidence="1">
    <location>
        <begin position="803"/>
        <end position="814"/>
    </location>
</feature>
<dbReference type="SMART" id="SM00671">
    <property type="entry name" value="SEL1"/>
    <property type="match status" value="2"/>
</dbReference>
<dbReference type="PANTHER" id="PTHR43628">
    <property type="entry name" value="ACTIVATOR OF C KINASE PROTEIN 1-RELATED"/>
    <property type="match status" value="1"/>
</dbReference>
<feature type="region of interest" description="Disordered" evidence="1">
    <location>
        <begin position="647"/>
        <end position="720"/>
    </location>
</feature>
<dbReference type="InterPro" id="IPR052945">
    <property type="entry name" value="Mitotic_Regulator"/>
</dbReference>
<dbReference type="SUPFAM" id="SSF48452">
    <property type="entry name" value="TPR-like"/>
    <property type="match status" value="1"/>
</dbReference>
<comment type="caution">
    <text evidence="3">The sequence shown here is derived from an EMBL/GenBank/DDBJ whole genome shotgun (WGS) entry which is preliminary data.</text>
</comment>
<feature type="region of interest" description="Disordered" evidence="1">
    <location>
        <begin position="788"/>
        <end position="825"/>
    </location>
</feature>
<dbReference type="PANTHER" id="PTHR43628:SF1">
    <property type="entry name" value="CHITIN SYNTHASE REGULATORY FACTOR 2-RELATED"/>
    <property type="match status" value="1"/>
</dbReference>
<accession>A0ABP1RFZ2</accession>
<feature type="region of interest" description="Disordered" evidence="1">
    <location>
        <begin position="1142"/>
        <end position="1183"/>
    </location>
</feature>
<sequence>MSKDGRGVEKELGSAHHLFLQAALMSPTTRGFLTKNKKNVGVAGAQHALGLMYDNGIHVEQDFAKAAEWYEKGAENGVGESANNLGNLYKDGKKGVEWNEKKAAKYWKQALNLGDRNAAASLMYYYIKHMEVEEARVMLQKGRLLGNSSLLALTDVDFMLLPNLCCPYDRNAEEPKVLAFEKQHDLEMEARNLTFLERLQNYENFKERMEVWSNKVCGGEWCSNSAPKSTSKIPRKRAKAAIANDTGSNPNPTMSKVDPKMKVDSNSEVQLKINEAIRDRHYLTQLFQKKNSFNKTEQKEIVNIMYKSVNDDYGALELTQDIYKKMKTVVTQLYKSKFEKKSVVGEEDMKIRYCFIHLSLHDTESPVGLQNSMKLAKKGVEMYPENPYYHGLVSFGYNQLNDHEGGLRYVEKALKQFPNQLQLLNTKVVHLDEVLGQSENMEEATLRARGRMSHYFVRGCEAENRVHSYFQSRLTCKYKPILLKFLSKGICDAILKVGNPLSNQQVTENGIVPCKTGVKAAADCVNEGWDRIESEILFKYGKPDSDENEVSVETGAEFKAPYKLKKRKVDNQLEQDEADGHESQENITATAQNHCALQEETEVEEPEPLKSQLNNEVVTLPEASSDTESTTSLISLSSTLKNELALSTASSPEASENIEPAVSSQVRETPTVRGSPTITEMEAINQPATTSSNNELGSSHETPTEHNNYNDFKSPLSPPTSEVAALIQRILKQSATTNEVASFTETEVLKESPNVEAVNENPILLAAGAAPTVYEMLALTQSKVNNELELSHDPPSTDAPAFLSSNDPATNDTTKSSEKSVVTEPVPSLNVQPVNELEIAASNGVSVNESNNVPPVYKTSTSLPPIAPLAREILAMAEIAKTLESITKTEFRSSHDNDPKPSLPPSEAAAVIMEPTLSTTMNETGSLTEPNVSYESPNVPIVSEMQTLSSAPSVIEILANNSSEETLETEVNNEFNSSHDAPSMDQLVLASDFDNAPDNDDIDKEPGSPPPLETVAVSEPVPSSHESPATIEIASLIKVDVFNESHNVPTANEIPTMISAFSDDEAIVITESAAENELTISNDALSTKESASPSSDEDQATATSETGKSSDTQIISEIYRTSTPTPPTVPSLNETLPTPQSALTLKFTDPPSAPSPLSPKGQCVTTPKTEAGDKASSPHKSPIATTIRSTSAASVNLETEMIREPASPPRPKTLLLNGAAAAKKKPGFMGTEHEVQKCQPSDKAPKPTFNETIPISREANQDQQNNKVSNFRVQLPLYCMALYCFAQGQPFLGICMILYVLFVLQRAN</sequence>
<evidence type="ECO:0000313" key="4">
    <source>
        <dbReference type="Proteomes" id="UP001642540"/>
    </source>
</evidence>
<dbReference type="Proteomes" id="UP001642540">
    <property type="component" value="Unassembled WGS sequence"/>
</dbReference>
<keyword evidence="2" id="KW-1133">Transmembrane helix</keyword>
<feature type="transmembrane region" description="Helical" evidence="2">
    <location>
        <begin position="1280"/>
        <end position="1304"/>
    </location>
</feature>
<organism evidence="3 4">
    <name type="scientific">Orchesella dallaii</name>
    <dbReference type="NCBI Taxonomy" id="48710"/>
    <lineage>
        <taxon>Eukaryota</taxon>
        <taxon>Metazoa</taxon>
        <taxon>Ecdysozoa</taxon>
        <taxon>Arthropoda</taxon>
        <taxon>Hexapoda</taxon>
        <taxon>Collembola</taxon>
        <taxon>Entomobryomorpha</taxon>
        <taxon>Entomobryoidea</taxon>
        <taxon>Orchesellidae</taxon>
        <taxon>Orchesellinae</taxon>
        <taxon>Orchesella</taxon>
    </lineage>
</organism>
<feature type="compositionally biased region" description="Polar residues" evidence="1">
    <location>
        <begin position="662"/>
        <end position="678"/>
    </location>
</feature>
<keyword evidence="4" id="KW-1185">Reference proteome</keyword>
<dbReference type="Gene3D" id="1.25.40.10">
    <property type="entry name" value="Tetratricopeptide repeat domain"/>
    <property type="match status" value="1"/>
</dbReference>
<dbReference type="Pfam" id="PF08238">
    <property type="entry name" value="Sel1"/>
    <property type="match status" value="3"/>
</dbReference>
<reference evidence="3 4" key="1">
    <citation type="submission" date="2024-08" db="EMBL/GenBank/DDBJ databases">
        <authorList>
            <person name="Cucini C."/>
            <person name="Frati F."/>
        </authorList>
    </citation>
    <scope>NUCLEOTIDE SEQUENCE [LARGE SCALE GENOMIC DNA]</scope>
</reference>
<evidence type="ECO:0000313" key="3">
    <source>
        <dbReference type="EMBL" id="CAL8124919.1"/>
    </source>
</evidence>
<feature type="region of interest" description="Disordered" evidence="1">
    <location>
        <begin position="1085"/>
        <end position="1114"/>
    </location>
</feature>
<dbReference type="InterPro" id="IPR006597">
    <property type="entry name" value="Sel1-like"/>
</dbReference>
<dbReference type="SUPFAM" id="SSF81901">
    <property type="entry name" value="HCP-like"/>
    <property type="match status" value="1"/>
</dbReference>
<evidence type="ECO:0008006" key="5">
    <source>
        <dbReference type="Google" id="ProtNLM"/>
    </source>
</evidence>
<feature type="compositionally biased region" description="Polar residues" evidence="1">
    <location>
        <begin position="686"/>
        <end position="711"/>
    </location>
</feature>
<keyword evidence="2" id="KW-0472">Membrane</keyword>
<dbReference type="EMBL" id="CAXLJM020000068">
    <property type="protein sequence ID" value="CAL8124919.1"/>
    <property type="molecule type" value="Genomic_DNA"/>
</dbReference>
<gene>
    <name evidence="3" type="ORF">ODALV1_LOCUS20809</name>
</gene>
<feature type="region of interest" description="Disordered" evidence="1">
    <location>
        <begin position="992"/>
        <end position="1025"/>
    </location>
</feature>
<keyword evidence="2" id="KW-0812">Transmembrane</keyword>